<evidence type="ECO:0000256" key="2">
    <source>
        <dbReference type="SAM" id="SignalP"/>
    </source>
</evidence>
<evidence type="ECO:0008006" key="5">
    <source>
        <dbReference type="Google" id="ProtNLM"/>
    </source>
</evidence>
<dbReference type="Gene3D" id="2.60.110.10">
    <property type="entry name" value="Thaumatin"/>
    <property type="match status" value="1"/>
</dbReference>
<sequence>MATKILPSFILALLFLYGGHSVTFTVQNNCGFTIWPATQTSKGAPITTGFQLASKTQTTLTVPSPWSGRIWARYLCSNSGRFTCLSGDCNSGQIQCNGAGAIPPASLFEITLAGDAGRDFYDISLVDGFNLPILGRPNGPGCVSTSCPADIDRGCPNELAVRGPSGAVIGCRSACDVFKEARYCCTGDYSSPATCTPTNYSQVFKRQCPQAYSYAFDDQSSTFTCPTGGNFVITFCP</sequence>
<name>A0A2G9G2W2_9LAMI</name>
<feature type="disulfide bond" evidence="1">
    <location>
        <begin position="155"/>
        <end position="171"/>
    </location>
</feature>
<dbReference type="PRINTS" id="PR00347">
    <property type="entry name" value="THAUMATIN"/>
</dbReference>
<dbReference type="STRING" id="429701.A0A2G9G2W2"/>
<dbReference type="InterPro" id="IPR037176">
    <property type="entry name" value="Osmotin/thaumatin-like_sf"/>
</dbReference>
<feature type="chain" id="PRO_5013715225" description="Thaumatin" evidence="2">
    <location>
        <begin position="22"/>
        <end position="237"/>
    </location>
</feature>
<evidence type="ECO:0000313" key="3">
    <source>
        <dbReference type="EMBL" id="PIM99653.1"/>
    </source>
</evidence>
<reference evidence="4" key="1">
    <citation type="journal article" date="2018" name="Gigascience">
        <title>Genome assembly of the Pink Ipe (Handroanthus impetiginosus, Bignoniaceae), a highly valued, ecologically keystone Neotropical timber forest tree.</title>
        <authorList>
            <person name="Silva-Junior O.B."/>
            <person name="Grattapaglia D."/>
            <person name="Novaes E."/>
            <person name="Collevatti R.G."/>
        </authorList>
    </citation>
    <scope>NUCLEOTIDE SEQUENCE [LARGE SCALE GENOMIC DNA]</scope>
    <source>
        <strain evidence="4">cv. UFG-1</strain>
    </source>
</reference>
<dbReference type="PROSITE" id="PS51367">
    <property type="entry name" value="THAUMATIN_2"/>
    <property type="match status" value="1"/>
</dbReference>
<dbReference type="Proteomes" id="UP000231279">
    <property type="component" value="Unassembled WGS sequence"/>
</dbReference>
<dbReference type="CDD" id="cd09218">
    <property type="entry name" value="TLP-PA"/>
    <property type="match status" value="1"/>
</dbReference>
<dbReference type="AlphaFoldDB" id="A0A2G9G2W2"/>
<dbReference type="SMART" id="SM00205">
    <property type="entry name" value="THN"/>
    <property type="match status" value="1"/>
</dbReference>
<comment type="caution">
    <text evidence="3">The sequence shown here is derived from an EMBL/GenBank/DDBJ whole genome shotgun (WGS) entry which is preliminary data.</text>
</comment>
<evidence type="ECO:0000256" key="1">
    <source>
        <dbReference type="PIRSR" id="PIRSR002703-1"/>
    </source>
</evidence>
<feature type="disulfide bond" evidence="1">
    <location>
        <begin position="142"/>
        <end position="225"/>
    </location>
</feature>
<dbReference type="EMBL" id="NKXS01007452">
    <property type="protein sequence ID" value="PIM99653.1"/>
    <property type="molecule type" value="Genomic_DNA"/>
</dbReference>
<gene>
    <name evidence="3" type="ORF">CDL12_27851</name>
</gene>
<dbReference type="InterPro" id="IPR001938">
    <property type="entry name" value="Thaumatin"/>
</dbReference>
<feature type="disulfide bond" evidence="1">
    <location>
        <begin position="89"/>
        <end position="96"/>
    </location>
</feature>
<proteinExistence type="predicted"/>
<feature type="signal peptide" evidence="2">
    <location>
        <begin position="1"/>
        <end position="21"/>
    </location>
</feature>
<organism evidence="3 4">
    <name type="scientific">Handroanthus impetiginosus</name>
    <dbReference type="NCBI Taxonomy" id="429701"/>
    <lineage>
        <taxon>Eukaryota</taxon>
        <taxon>Viridiplantae</taxon>
        <taxon>Streptophyta</taxon>
        <taxon>Embryophyta</taxon>
        <taxon>Tracheophyta</taxon>
        <taxon>Spermatophyta</taxon>
        <taxon>Magnoliopsida</taxon>
        <taxon>eudicotyledons</taxon>
        <taxon>Gunneridae</taxon>
        <taxon>Pentapetalae</taxon>
        <taxon>asterids</taxon>
        <taxon>lamiids</taxon>
        <taxon>Lamiales</taxon>
        <taxon>Bignoniaceae</taxon>
        <taxon>Crescentiina</taxon>
        <taxon>Tabebuia alliance</taxon>
        <taxon>Handroanthus</taxon>
    </lineage>
</organism>
<dbReference type="FunFam" id="2.60.110.10:FF:000004">
    <property type="entry name" value="THAUMATIN-LIKE PROTEIN 1"/>
    <property type="match status" value="1"/>
</dbReference>
<accession>A0A2G9G2W2</accession>
<feature type="disulfide bond" evidence="1">
    <location>
        <begin position="175"/>
        <end position="184"/>
    </location>
</feature>
<dbReference type="OrthoDB" id="430315at2759"/>
<dbReference type="PIRSF" id="PIRSF002703">
    <property type="entry name" value="Thaumatin"/>
    <property type="match status" value="1"/>
</dbReference>
<keyword evidence="1" id="KW-1015">Disulfide bond</keyword>
<keyword evidence="4" id="KW-1185">Reference proteome</keyword>
<protein>
    <recommendedName>
        <fullName evidence="5">Thaumatin</fullName>
    </recommendedName>
</protein>
<dbReference type="PANTHER" id="PTHR31048">
    <property type="entry name" value="OS03G0233200 PROTEIN"/>
    <property type="match status" value="1"/>
</dbReference>
<feature type="disulfide bond" evidence="1">
    <location>
        <begin position="30"/>
        <end position="236"/>
    </location>
</feature>
<evidence type="ECO:0000313" key="4">
    <source>
        <dbReference type="Proteomes" id="UP000231279"/>
    </source>
</evidence>
<feature type="disulfide bond" evidence="1">
    <location>
        <begin position="185"/>
        <end position="195"/>
    </location>
</feature>
<feature type="disulfide bond" evidence="1">
    <location>
        <begin position="147"/>
        <end position="208"/>
    </location>
</feature>
<dbReference type="SUPFAM" id="SSF49870">
    <property type="entry name" value="Osmotin, thaumatin-like protein"/>
    <property type="match status" value="1"/>
</dbReference>
<keyword evidence="2" id="KW-0732">Signal</keyword>
<feature type="disulfide bond" evidence="1">
    <location>
        <begin position="76"/>
        <end position="84"/>
    </location>
</feature>
<dbReference type="Pfam" id="PF00314">
    <property type="entry name" value="Thaumatin"/>
    <property type="match status" value="1"/>
</dbReference>